<sequence length="120" mass="12319">MTCLAVGAALLALADPVITLSWTHSVEQTEWVETWEVGPERLTLLHSALKGSGAGMEPGPEAELEDGWWVSPGGLEVPELLLAASGATASPWTLCADGTCREIGGAAGPPLALAPCSGRE</sequence>
<reference evidence="1 2" key="1">
    <citation type="submission" date="2020-02" db="EMBL/GenBank/DDBJ databases">
        <title>Pseudoroseicyclus tamarix, sp. nov., isolated from offshore sediment of a Tamarix chinensis forest.</title>
        <authorList>
            <person name="Gai Y."/>
        </authorList>
    </citation>
    <scope>NUCLEOTIDE SEQUENCE [LARGE SCALE GENOMIC DNA]</scope>
    <source>
        <strain evidence="1 2">CLL3-39</strain>
    </source>
</reference>
<name>A0A6B2JSX0_9RHOB</name>
<dbReference type="RefSeq" id="WP_163892427.1">
    <property type="nucleotide sequence ID" value="NZ_JAAFYS010000002.1"/>
</dbReference>
<comment type="caution">
    <text evidence="1">The sequence shown here is derived from an EMBL/GenBank/DDBJ whole genome shotgun (WGS) entry which is preliminary data.</text>
</comment>
<dbReference type="EMBL" id="JAAGAB010000002">
    <property type="protein sequence ID" value="NDV01110.1"/>
    <property type="molecule type" value="Genomic_DNA"/>
</dbReference>
<dbReference type="AlphaFoldDB" id="A0A6B2JSX0"/>
<accession>A0A6B2JSX0</accession>
<organism evidence="1 2">
    <name type="scientific">Pseudoroseicyclus tamaricis</name>
    <dbReference type="NCBI Taxonomy" id="2705421"/>
    <lineage>
        <taxon>Bacteria</taxon>
        <taxon>Pseudomonadati</taxon>
        <taxon>Pseudomonadota</taxon>
        <taxon>Alphaproteobacteria</taxon>
        <taxon>Rhodobacterales</taxon>
        <taxon>Paracoccaceae</taxon>
        <taxon>Pseudoroseicyclus</taxon>
    </lineage>
</organism>
<dbReference type="Pfam" id="PF08905">
    <property type="entry name" value="DUF1850"/>
    <property type="match status" value="1"/>
</dbReference>
<proteinExistence type="predicted"/>
<protein>
    <submittedName>
        <fullName evidence="1">DUF1850 domain-containing protein</fullName>
    </submittedName>
</protein>
<evidence type="ECO:0000313" key="1">
    <source>
        <dbReference type="EMBL" id="NDV01110.1"/>
    </source>
</evidence>
<dbReference type="InterPro" id="IPR015001">
    <property type="entry name" value="DUF1850"/>
</dbReference>
<gene>
    <name evidence="1" type="ORF">GZA08_09040</name>
</gene>
<dbReference type="Proteomes" id="UP000474757">
    <property type="component" value="Unassembled WGS sequence"/>
</dbReference>
<evidence type="ECO:0000313" key="2">
    <source>
        <dbReference type="Proteomes" id="UP000474757"/>
    </source>
</evidence>
<keyword evidence="2" id="KW-1185">Reference proteome</keyword>